<feature type="compositionally biased region" description="Pro residues" evidence="5">
    <location>
        <begin position="428"/>
        <end position="445"/>
    </location>
</feature>
<evidence type="ECO:0000256" key="1">
    <source>
        <dbReference type="ARBA" id="ARBA00006093"/>
    </source>
</evidence>
<feature type="compositionally biased region" description="Low complexity" evidence="5">
    <location>
        <begin position="786"/>
        <end position="845"/>
    </location>
</feature>
<dbReference type="InterPro" id="IPR036612">
    <property type="entry name" value="KH_dom_type_1_sf"/>
</dbReference>
<dbReference type="GeneID" id="106158463"/>
<feature type="compositionally biased region" description="Pro residues" evidence="5">
    <location>
        <begin position="685"/>
        <end position="694"/>
    </location>
</feature>
<dbReference type="InterPro" id="IPR047890">
    <property type="entry name" value="KHDC4_KH-I_first"/>
</dbReference>
<dbReference type="GO" id="GO:0005634">
    <property type="term" value="C:nucleus"/>
    <property type="evidence" value="ECO:0007669"/>
    <property type="project" value="InterPro"/>
</dbReference>
<dbReference type="GO" id="GO:0003723">
    <property type="term" value="F:RNA binding"/>
    <property type="evidence" value="ECO:0007669"/>
    <property type="project" value="InterPro"/>
</dbReference>
<dbReference type="STRING" id="7574.A0A1S3HV67"/>
<dbReference type="CDD" id="cd22385">
    <property type="entry name" value="KH-I_KHDC4_rpt1"/>
    <property type="match status" value="1"/>
</dbReference>
<dbReference type="FunFam" id="3.30.1370.10:FF:000037">
    <property type="entry name" value="KH domain protein"/>
    <property type="match status" value="1"/>
</dbReference>
<accession>A0A1S3HV67</accession>
<reference evidence="9" key="1">
    <citation type="submission" date="2025-08" db="UniProtKB">
        <authorList>
            <consortium name="RefSeq"/>
        </authorList>
    </citation>
    <scope>IDENTIFICATION</scope>
    <source>
        <tissue evidence="9">Gonads</tissue>
    </source>
</reference>
<dbReference type="InterPro" id="IPR031121">
    <property type="entry name" value="RIK/BLOM7"/>
</dbReference>
<feature type="region of interest" description="Disordered" evidence="5">
    <location>
        <begin position="47"/>
        <end position="66"/>
    </location>
</feature>
<evidence type="ECO:0000256" key="5">
    <source>
        <dbReference type="SAM" id="MobiDB-lite"/>
    </source>
</evidence>
<feature type="region of interest" description="Disordered" evidence="5">
    <location>
        <begin position="563"/>
        <end position="640"/>
    </location>
</feature>
<dbReference type="InParanoid" id="A0A1S3HV67"/>
<keyword evidence="8" id="KW-1185">Reference proteome</keyword>
<feature type="region of interest" description="Disordered" evidence="5">
    <location>
        <begin position="1"/>
        <end position="25"/>
    </location>
</feature>
<dbReference type="Pfam" id="PF22675">
    <property type="entry name" value="KH-I_KHDC4-BBP"/>
    <property type="match status" value="1"/>
</dbReference>
<comment type="similarity">
    <text evidence="1">Belongs to the KHDC4 family.</text>
</comment>
<dbReference type="Pfam" id="PF23469">
    <property type="entry name" value="KH_12"/>
    <property type="match status" value="1"/>
</dbReference>
<sequence>MAAVERNRASKWDNPAVASSAQRSSLEAAAEAAAKVNAMLIAKGKLKPSQLSQPASIPTKPKTGSQPNSLIVAEVEINDVPIGCRNMLTRGSTQDEISKMSGAAVSTRGRFMNPEEKARHANNANDRPLYLCVQGATQESVDKAVDRIKEIIANGYKHKAQKMAQAALKNPLAAPPMPGVLSSVPPPLLSQPPPPLMSLNTQPPGLSFVQEKLYIGLEHAPPTFDVKNKLLGPGCSFLQHIQLETGGKVMLQGKGSGYIDPATGRESFEPMHIFIQHANMVGLQQTKQLAANLIQTVQQEYAQFQQALAAMPPAVSPGTAALLAGLQHQTSVAGQSLIAPPGLGLTHVAQLPTSVATSIPSLLSTPVIPSSSLGMPVSGPSLMSTLASLLQPGSTLTTSLAPSSVPSLLAQSENLLTAATSLNQILSKPPPPLVNHPHILPPPRELSPGLQSNDPRLSTGVLGGMPDVSQSPLLQSPASVSLSQQLNDAVNQLNQITRIRQQQQEQLQQQQHQLQQQQQQLQQQQVQQQIQGGGQQILQQAAPQQFQQLQQQIQQQQQQQQQQMQAGLGQMGPSGPAPQASVASNLPGSPGHSNGGDGFPSGLPPYYNNFAGMQREMEQQQQQQQQPHKRRFTEEKQEEKLPEGLLGYQHGPTHLVNLVASGPPPPPPSSQAGPQQPQQQHFGITPPPPPPPPPEELRQNQDSLLMPPPPPPPLGALQDQAVEPQRKRMKGALRNVTAYGSDDEEDTDVNSTMRQQHREAAKYAFNQYSSKPQIYGQPGQPHFTSQEQFEQSQFAVQQQQQGGQFTQSQFGQPQQPQFNPQQPFGPQFTQPQGPGLPLSQQLPQSHQPPPPPPQQQGQAFAAGNSTQFAGQNPEHFGRSSPQDTYVQQRPVTVSSPGFQIPPPTMPFWMTPN</sequence>
<feature type="compositionally biased region" description="Polar residues" evidence="5">
    <location>
        <begin position="49"/>
        <end position="66"/>
    </location>
</feature>
<dbReference type="InterPro" id="IPR056149">
    <property type="entry name" value="PRP5/DDX46/KHDC4_KH"/>
</dbReference>
<evidence type="ECO:0000259" key="7">
    <source>
        <dbReference type="Pfam" id="PF23469"/>
    </source>
</evidence>
<feature type="compositionally biased region" description="Polar residues" evidence="5">
    <location>
        <begin position="879"/>
        <end position="897"/>
    </location>
</feature>
<dbReference type="SUPFAM" id="SSF54791">
    <property type="entry name" value="Eukaryotic type KH-domain (KH-domain type I)"/>
    <property type="match status" value="2"/>
</dbReference>
<dbReference type="Proteomes" id="UP000085678">
    <property type="component" value="Unplaced"/>
</dbReference>
<proteinExistence type="inferred from homology"/>
<evidence type="ECO:0000256" key="2">
    <source>
        <dbReference type="ARBA" id="ARBA00017795"/>
    </source>
</evidence>
<evidence type="ECO:0000313" key="9">
    <source>
        <dbReference type="RefSeq" id="XP_013389913.1"/>
    </source>
</evidence>
<dbReference type="RefSeq" id="XP_013389913.1">
    <property type="nucleotide sequence ID" value="XM_013534459.1"/>
</dbReference>
<dbReference type="CDD" id="cd22386">
    <property type="entry name" value="KH-I_KHDC4_rpt2"/>
    <property type="match status" value="1"/>
</dbReference>
<dbReference type="FunFam" id="3.30.1370.10:FF:000066">
    <property type="entry name" value="KH domain containing 4, pre-mRNA splicing factor"/>
    <property type="match status" value="1"/>
</dbReference>
<dbReference type="OrthoDB" id="397265at2759"/>
<feature type="compositionally biased region" description="Basic and acidic residues" evidence="5">
    <location>
        <begin position="1"/>
        <end position="11"/>
    </location>
</feature>
<dbReference type="Gene3D" id="3.30.1370.10">
    <property type="entry name" value="K Homology domain, type 1"/>
    <property type="match status" value="2"/>
</dbReference>
<dbReference type="PANTHER" id="PTHR15744">
    <property type="entry name" value="BLOM7"/>
    <property type="match status" value="1"/>
</dbReference>
<dbReference type="InterPro" id="IPR047889">
    <property type="entry name" value="KHDC4_KH-I_second"/>
</dbReference>
<evidence type="ECO:0000256" key="4">
    <source>
        <dbReference type="ARBA" id="ARBA00045732"/>
    </source>
</evidence>
<protein>
    <recommendedName>
        <fullName evidence="2">KH homology domain-containing protein 4</fullName>
    </recommendedName>
    <alternativeName>
        <fullName evidence="3">Brings lots of money 7</fullName>
    </alternativeName>
</protein>
<dbReference type="KEGG" id="lak:106158463"/>
<feature type="region of interest" description="Disordered" evidence="5">
    <location>
        <begin position="655"/>
        <end position="912"/>
    </location>
</feature>
<gene>
    <name evidence="9" type="primary">LOC106158463</name>
</gene>
<feature type="domain" description="KHDC4/BBP-like KH-domain type I" evidence="6">
    <location>
        <begin position="220"/>
        <end position="295"/>
    </location>
</feature>
<comment type="function">
    <text evidence="4">RNA-binding protein involved in pre-mRNA splicing. Interacts with the PRP19C/Prp19 complex/NTC/Nineteen complex which is part of the spliceosome. Involved in regulating splice site selection. Binds preferentially RNA with A/C rich sequences and poly-C stretches.</text>
</comment>
<evidence type="ECO:0000259" key="6">
    <source>
        <dbReference type="Pfam" id="PF22675"/>
    </source>
</evidence>
<evidence type="ECO:0000313" key="8">
    <source>
        <dbReference type="Proteomes" id="UP000085678"/>
    </source>
</evidence>
<dbReference type="AlphaFoldDB" id="A0A1S3HV67"/>
<feature type="domain" description="ATP-dependent RNA helicase PRP5/DDX46/KHDC4 KH" evidence="7">
    <location>
        <begin position="71"/>
        <end position="156"/>
    </location>
</feature>
<feature type="region of interest" description="Disordered" evidence="5">
    <location>
        <begin position="427"/>
        <end position="473"/>
    </location>
</feature>
<evidence type="ECO:0000256" key="3">
    <source>
        <dbReference type="ARBA" id="ARBA00030267"/>
    </source>
</evidence>
<dbReference type="PANTHER" id="PTHR15744:SF0">
    <property type="entry name" value="KH HOMOLOGY DOMAIN-CONTAINING PROTEIN 4"/>
    <property type="match status" value="1"/>
</dbReference>
<feature type="compositionally biased region" description="Low complexity" evidence="5">
    <location>
        <begin position="670"/>
        <end position="680"/>
    </location>
</feature>
<dbReference type="InterPro" id="IPR055256">
    <property type="entry name" value="KH_1_KHDC4/BBP-like"/>
</dbReference>
<organism evidence="8 9">
    <name type="scientific">Lingula anatina</name>
    <name type="common">Brachiopod</name>
    <name type="synonym">Lingula unguis</name>
    <dbReference type="NCBI Taxonomy" id="7574"/>
    <lineage>
        <taxon>Eukaryota</taxon>
        <taxon>Metazoa</taxon>
        <taxon>Spiralia</taxon>
        <taxon>Lophotrochozoa</taxon>
        <taxon>Brachiopoda</taxon>
        <taxon>Linguliformea</taxon>
        <taxon>Lingulata</taxon>
        <taxon>Lingulida</taxon>
        <taxon>Linguloidea</taxon>
        <taxon>Lingulidae</taxon>
        <taxon>Lingula</taxon>
    </lineage>
</organism>
<name>A0A1S3HV67_LINAN</name>